<gene>
    <name evidence="1" type="ORF">pEaSNUABM16_00169</name>
</gene>
<dbReference type="EMBL" id="MZ443782">
    <property type="protein sequence ID" value="UAW96313.1"/>
    <property type="molecule type" value="Genomic_DNA"/>
</dbReference>
<evidence type="ECO:0000313" key="1">
    <source>
        <dbReference type="EMBL" id="UAW96313.1"/>
    </source>
</evidence>
<protein>
    <submittedName>
        <fullName evidence="1">Uncharacterized protein</fullName>
    </submittedName>
</protein>
<name>A0AAE8XU22_9CAUD</name>
<accession>A0AAE8XU22</accession>
<organism evidence="1 2">
    <name type="scientific">Erwinia phage pEa_SNUABM_16</name>
    <dbReference type="NCBI Taxonomy" id="2869544"/>
    <lineage>
        <taxon>Viruses</taxon>
        <taxon>Duplodnaviria</taxon>
        <taxon>Heunggongvirae</taxon>
        <taxon>Uroviricota</taxon>
        <taxon>Caudoviricetes</taxon>
        <taxon>Alexandravirus</taxon>
        <taxon>Alexandravirus SNUABM16</taxon>
    </lineage>
</organism>
<dbReference type="Proteomes" id="UP000827953">
    <property type="component" value="Segment"/>
</dbReference>
<proteinExistence type="predicted"/>
<keyword evidence="2" id="KW-1185">Reference proteome</keyword>
<reference evidence="1 2" key="1">
    <citation type="submission" date="2021-06" db="EMBL/GenBank/DDBJ databases">
        <title>Complete genome sequence of Erwinia phage pEa_SNUABM_16.</title>
        <authorList>
            <person name="Kim S.G."/>
            <person name="Park S.C."/>
        </authorList>
    </citation>
    <scope>NUCLEOTIDE SEQUENCE [LARGE SCALE GENOMIC DNA]</scope>
    <source>
        <strain evidence="2">pEa_SNUABM_16</strain>
    </source>
</reference>
<evidence type="ECO:0000313" key="2">
    <source>
        <dbReference type="Proteomes" id="UP000827953"/>
    </source>
</evidence>
<sequence>MKERLPFTLDMDMLKSEAVRACMHVEKWDGDVSVGDHDHVTEINMVVSNFIHPLSVVGQLLILIRNTLEVTDVLLVSHDEQPYQKDTTRISVTVFPRYKEQPNAS</sequence>